<proteinExistence type="predicted"/>
<reference evidence="2 3" key="1">
    <citation type="journal article" date="2013" name="Proc. Natl. Acad. Sci. U.S.A.">
        <title>Genome of an arbuscular mycorrhizal fungus provides insight into the oldest plant symbiosis.</title>
        <authorList>
            <person name="Tisserant E."/>
            <person name="Malbreil M."/>
            <person name="Kuo A."/>
            <person name="Kohler A."/>
            <person name="Symeonidi A."/>
            <person name="Balestrini R."/>
            <person name="Charron P."/>
            <person name="Duensing N."/>
            <person name="Frei Dit Frey N."/>
            <person name="Gianinazzi-Pearson V."/>
            <person name="Gilbert L.B."/>
            <person name="Handa Y."/>
            <person name="Herr J.R."/>
            <person name="Hijri M."/>
            <person name="Koul R."/>
            <person name="Kawaguchi M."/>
            <person name="Krajinski F."/>
            <person name="Lammers P.J."/>
            <person name="Masclaux F.G."/>
            <person name="Murat C."/>
            <person name="Morin E."/>
            <person name="Ndikumana S."/>
            <person name="Pagni M."/>
            <person name="Petitpierre D."/>
            <person name="Requena N."/>
            <person name="Rosikiewicz P."/>
            <person name="Riley R."/>
            <person name="Saito K."/>
            <person name="San Clemente H."/>
            <person name="Shapiro H."/>
            <person name="van Tuinen D."/>
            <person name="Becard G."/>
            <person name="Bonfante P."/>
            <person name="Paszkowski U."/>
            <person name="Shachar-Hill Y.Y."/>
            <person name="Tuskan G.A."/>
            <person name="Young P.W."/>
            <person name="Sanders I.R."/>
            <person name="Henrissat B."/>
            <person name="Rensing S.A."/>
            <person name="Grigoriev I.V."/>
            <person name="Corradi N."/>
            <person name="Roux C."/>
            <person name="Martin F."/>
        </authorList>
    </citation>
    <scope>NUCLEOTIDE SEQUENCE [LARGE SCALE GENOMIC DNA]</scope>
    <source>
        <strain evidence="2 3">DAOM 197198</strain>
    </source>
</reference>
<evidence type="ECO:0000313" key="2">
    <source>
        <dbReference type="EMBL" id="POG74494.1"/>
    </source>
</evidence>
<organism evidence="2 3">
    <name type="scientific">Rhizophagus irregularis (strain DAOM 181602 / DAOM 197198 / MUCL 43194)</name>
    <name type="common">Arbuscular mycorrhizal fungus</name>
    <name type="synonym">Glomus intraradices</name>
    <dbReference type="NCBI Taxonomy" id="747089"/>
    <lineage>
        <taxon>Eukaryota</taxon>
        <taxon>Fungi</taxon>
        <taxon>Fungi incertae sedis</taxon>
        <taxon>Mucoromycota</taxon>
        <taxon>Glomeromycotina</taxon>
        <taxon>Glomeromycetes</taxon>
        <taxon>Glomerales</taxon>
        <taxon>Glomeraceae</taxon>
        <taxon>Rhizophagus</taxon>
    </lineage>
</organism>
<evidence type="ECO:0000256" key="1">
    <source>
        <dbReference type="SAM" id="MobiDB-lite"/>
    </source>
</evidence>
<feature type="compositionally biased region" description="Basic residues" evidence="1">
    <location>
        <begin position="1"/>
        <end position="18"/>
    </location>
</feature>
<sequence>MKKKKGKNEKKKREKRKKEREERKKGKRKNEEKARKGKGEKEKVKNEKGKKGACGLTLRKEELTIVAIAGHEQRELETKVKNIEDRKAFCSTRASPVVQSSVKTQLAMKVAAKTH</sequence>
<dbReference type="AlphaFoldDB" id="A0A2P4QA21"/>
<comment type="caution">
    <text evidence="2">The sequence shown here is derived from an EMBL/GenBank/DDBJ whole genome shotgun (WGS) entry which is preliminary data.</text>
</comment>
<gene>
    <name evidence="2" type="ORF">GLOIN_2v1476179</name>
</gene>
<dbReference type="EMBL" id="AUPC02000071">
    <property type="protein sequence ID" value="POG74494.1"/>
    <property type="molecule type" value="Genomic_DNA"/>
</dbReference>
<evidence type="ECO:0000313" key="3">
    <source>
        <dbReference type="Proteomes" id="UP000018888"/>
    </source>
</evidence>
<dbReference type="Proteomes" id="UP000018888">
    <property type="component" value="Unassembled WGS sequence"/>
</dbReference>
<feature type="compositionally biased region" description="Basic and acidic residues" evidence="1">
    <location>
        <begin position="19"/>
        <end position="50"/>
    </location>
</feature>
<name>A0A2P4QA21_RHIID</name>
<protein>
    <submittedName>
        <fullName evidence="2">Uncharacterized protein</fullName>
    </submittedName>
</protein>
<keyword evidence="3" id="KW-1185">Reference proteome</keyword>
<reference evidence="2 3" key="2">
    <citation type="journal article" date="2018" name="New Phytol.">
        <title>High intraspecific genome diversity in the model arbuscular mycorrhizal symbiont Rhizophagus irregularis.</title>
        <authorList>
            <person name="Chen E.C.H."/>
            <person name="Morin E."/>
            <person name="Beaudet D."/>
            <person name="Noel J."/>
            <person name="Yildirir G."/>
            <person name="Ndikumana S."/>
            <person name="Charron P."/>
            <person name="St-Onge C."/>
            <person name="Giorgi J."/>
            <person name="Kruger M."/>
            <person name="Marton T."/>
            <person name="Ropars J."/>
            <person name="Grigoriev I.V."/>
            <person name="Hainaut M."/>
            <person name="Henrissat B."/>
            <person name="Roux C."/>
            <person name="Martin F."/>
            <person name="Corradi N."/>
        </authorList>
    </citation>
    <scope>NUCLEOTIDE SEQUENCE [LARGE SCALE GENOMIC DNA]</scope>
    <source>
        <strain evidence="2 3">DAOM 197198</strain>
    </source>
</reference>
<feature type="region of interest" description="Disordered" evidence="1">
    <location>
        <begin position="1"/>
        <end position="50"/>
    </location>
</feature>
<accession>A0A2P4QA21</accession>